<feature type="domain" description="CCA-adding enzyme C-terminal" evidence="14">
    <location>
        <begin position="259"/>
        <end position="425"/>
    </location>
</feature>
<comment type="caution">
    <text evidence="15">The sequence shown here is derived from an EMBL/GenBank/DDBJ whole genome shotgun (WGS) entry which is preliminary data.</text>
</comment>
<keyword evidence="9" id="KW-0460">Magnesium</keyword>
<dbReference type="Proteomes" id="UP000252085">
    <property type="component" value="Unassembled WGS sequence"/>
</dbReference>
<evidence type="ECO:0000256" key="2">
    <source>
        <dbReference type="ARBA" id="ARBA00007265"/>
    </source>
</evidence>
<dbReference type="InterPro" id="IPR043519">
    <property type="entry name" value="NT_sf"/>
</dbReference>
<comment type="cofactor">
    <cofactor evidence="1">
        <name>Mg(2+)</name>
        <dbReference type="ChEBI" id="CHEBI:18420"/>
    </cofactor>
</comment>
<name>A0A367RR18_NOSPU</name>
<dbReference type="InterPro" id="IPR032828">
    <property type="entry name" value="PolyA_RNA-bd"/>
</dbReference>
<keyword evidence="3" id="KW-0820">tRNA-binding</keyword>
<dbReference type="SUPFAM" id="SSF81891">
    <property type="entry name" value="Poly A polymerase C-terminal region-like"/>
    <property type="match status" value="1"/>
</dbReference>
<dbReference type="GO" id="GO:0000049">
    <property type="term" value="F:tRNA binding"/>
    <property type="evidence" value="ECO:0007669"/>
    <property type="project" value="UniProtKB-KW"/>
</dbReference>
<evidence type="ECO:0000256" key="6">
    <source>
        <dbReference type="ARBA" id="ARBA00022695"/>
    </source>
</evidence>
<dbReference type="Pfam" id="PF12627">
    <property type="entry name" value="PolyA_pol_RNAbd"/>
    <property type="match status" value="1"/>
</dbReference>
<dbReference type="InterPro" id="IPR032810">
    <property type="entry name" value="CCA-adding_enz_C"/>
</dbReference>
<dbReference type="GO" id="GO:0016779">
    <property type="term" value="F:nucleotidyltransferase activity"/>
    <property type="evidence" value="ECO:0007669"/>
    <property type="project" value="UniProtKB-KW"/>
</dbReference>
<dbReference type="PANTHER" id="PTHR47545:SF2">
    <property type="entry name" value="CC-ADDING TRNA NUCLEOTIDYLTRANSFERASE"/>
    <property type="match status" value="1"/>
</dbReference>
<dbReference type="CDD" id="cd05398">
    <property type="entry name" value="NT_ClassII-CCAase"/>
    <property type="match status" value="1"/>
</dbReference>
<dbReference type="InterPro" id="IPR002646">
    <property type="entry name" value="PolA_pol_head_dom"/>
</dbReference>
<keyword evidence="8" id="KW-0547">Nucleotide-binding</keyword>
<dbReference type="InterPro" id="IPR050124">
    <property type="entry name" value="tRNA_CCA-adding_enzyme"/>
</dbReference>
<reference evidence="16" key="1">
    <citation type="submission" date="2016-04" db="EMBL/GenBank/DDBJ databases">
        <authorList>
            <person name="Tabuchi Yagui T.R."/>
        </authorList>
    </citation>
    <scope>NUCLEOTIDE SEQUENCE [LARGE SCALE GENOMIC DNA]</scope>
</reference>
<keyword evidence="5" id="KW-0819">tRNA processing</keyword>
<evidence type="ECO:0000256" key="5">
    <source>
        <dbReference type="ARBA" id="ARBA00022694"/>
    </source>
</evidence>
<keyword evidence="6" id="KW-0548">Nucleotidyltransferase</keyword>
<evidence type="ECO:0000256" key="1">
    <source>
        <dbReference type="ARBA" id="ARBA00001946"/>
    </source>
</evidence>
<evidence type="ECO:0000259" key="13">
    <source>
        <dbReference type="Pfam" id="PF12627"/>
    </source>
</evidence>
<dbReference type="EMBL" id="LXQE01000107">
    <property type="protein sequence ID" value="RCJ39006.1"/>
    <property type="molecule type" value="Genomic_DNA"/>
</dbReference>
<dbReference type="Gene3D" id="1.10.3090.10">
    <property type="entry name" value="cca-adding enzyme, domain 2"/>
    <property type="match status" value="1"/>
</dbReference>
<evidence type="ECO:0000256" key="10">
    <source>
        <dbReference type="ARBA" id="ARBA00022884"/>
    </source>
</evidence>
<dbReference type="GO" id="GO:0000166">
    <property type="term" value="F:nucleotide binding"/>
    <property type="evidence" value="ECO:0007669"/>
    <property type="project" value="UniProtKB-KW"/>
</dbReference>
<dbReference type="Gene3D" id="3.30.460.10">
    <property type="entry name" value="Beta Polymerase, domain 2"/>
    <property type="match status" value="1"/>
</dbReference>
<comment type="similarity">
    <text evidence="2 11">Belongs to the tRNA nucleotidyltransferase/poly(A) polymerase family.</text>
</comment>
<dbReference type="AlphaFoldDB" id="A0A367RR18"/>
<keyword evidence="10 11" id="KW-0694">RNA-binding</keyword>
<protein>
    <submittedName>
        <fullName evidence="15">[cytidine(C)-cytidine(C)-adenosine (A)]-adding enzyme</fullName>
    </submittedName>
</protein>
<dbReference type="GO" id="GO:0008033">
    <property type="term" value="P:tRNA processing"/>
    <property type="evidence" value="ECO:0007669"/>
    <property type="project" value="UniProtKB-KW"/>
</dbReference>
<dbReference type="GO" id="GO:0046872">
    <property type="term" value="F:metal ion binding"/>
    <property type="evidence" value="ECO:0007669"/>
    <property type="project" value="UniProtKB-KW"/>
</dbReference>
<feature type="domain" description="Poly A polymerase head" evidence="12">
    <location>
        <begin position="25"/>
        <end position="137"/>
    </location>
</feature>
<keyword evidence="7" id="KW-0479">Metal-binding</keyword>
<keyword evidence="4 11" id="KW-0808">Transferase</keyword>
<evidence type="ECO:0000256" key="9">
    <source>
        <dbReference type="ARBA" id="ARBA00022842"/>
    </source>
</evidence>
<accession>A0A367RR18</accession>
<dbReference type="Pfam" id="PF01743">
    <property type="entry name" value="PolyA_pol"/>
    <property type="match status" value="1"/>
</dbReference>
<evidence type="ECO:0000256" key="3">
    <source>
        <dbReference type="ARBA" id="ARBA00022555"/>
    </source>
</evidence>
<dbReference type="SUPFAM" id="SSF81301">
    <property type="entry name" value="Nucleotidyltransferase"/>
    <property type="match status" value="1"/>
</dbReference>
<feature type="domain" description="tRNA nucleotidyltransferase/poly(A) polymerase RNA and SrmB- binding" evidence="13">
    <location>
        <begin position="162"/>
        <end position="221"/>
    </location>
</feature>
<proteinExistence type="inferred from homology"/>
<dbReference type="PANTHER" id="PTHR47545">
    <property type="entry name" value="MULTIFUNCTIONAL CCA PROTEIN"/>
    <property type="match status" value="1"/>
</dbReference>
<evidence type="ECO:0000256" key="8">
    <source>
        <dbReference type="ARBA" id="ARBA00022741"/>
    </source>
</evidence>
<evidence type="ECO:0000259" key="14">
    <source>
        <dbReference type="Pfam" id="PF13735"/>
    </source>
</evidence>
<evidence type="ECO:0000256" key="11">
    <source>
        <dbReference type="RuleBase" id="RU003953"/>
    </source>
</evidence>
<gene>
    <name evidence="15" type="ORF">A6769_08205</name>
</gene>
<evidence type="ECO:0000256" key="4">
    <source>
        <dbReference type="ARBA" id="ARBA00022679"/>
    </source>
</evidence>
<sequence>MLESIPSTLAPENWPFSLEFLPQPAYMVGGAVRDALLGRTREYLDLDFVIPSKAVKVARAIAHHYKAGFVLLDAKRQIARVVFPHATADFAQQEGDSLEVDLHRRDFTVNAIAYNPHTQEIIDPLQGYVDLQQGILRMVSPANLEDDPLRLMRGYRQAAQLGFTLEPATQAAIRALASHISKVAAERVRVEIGYLLANSQGNPWITTAWEDGLLAPFFKNATRESLLKLAAVDTAAALLTENWQQLGAQLQEYVRDSIKTTWLAIAKLACLVNPDPVLAEIELQELTYSRAEIRGVTTALKLLPQFQVVDMSLREQYFLFHNADIVFPATAVLAVAINNLVEGISSDKPLHTAVETKSLSYQVLAPLIDRYLNPDDAIAHPTPLVSGKELIVALDIPASPIIGQLLTEIGVAQAEGKLSTPTEAIAYARQLLDG</sequence>
<evidence type="ECO:0000259" key="12">
    <source>
        <dbReference type="Pfam" id="PF01743"/>
    </source>
</evidence>
<dbReference type="Pfam" id="PF13735">
    <property type="entry name" value="tRNA_NucTran2_2"/>
    <property type="match status" value="1"/>
</dbReference>
<evidence type="ECO:0000313" key="16">
    <source>
        <dbReference type="Proteomes" id="UP000252085"/>
    </source>
</evidence>
<organism evidence="15 16">
    <name type="scientific">Nostoc punctiforme NIES-2108</name>
    <dbReference type="NCBI Taxonomy" id="1356359"/>
    <lineage>
        <taxon>Bacteria</taxon>
        <taxon>Bacillati</taxon>
        <taxon>Cyanobacteriota</taxon>
        <taxon>Cyanophyceae</taxon>
        <taxon>Nostocales</taxon>
        <taxon>Nostocaceae</taxon>
        <taxon>Nostoc</taxon>
    </lineage>
</organism>
<evidence type="ECO:0000256" key="7">
    <source>
        <dbReference type="ARBA" id="ARBA00022723"/>
    </source>
</evidence>
<evidence type="ECO:0000313" key="15">
    <source>
        <dbReference type="EMBL" id="RCJ39006.1"/>
    </source>
</evidence>